<dbReference type="InterPro" id="IPR006626">
    <property type="entry name" value="PbH1"/>
</dbReference>
<dbReference type="InterPro" id="IPR012334">
    <property type="entry name" value="Pectin_lyas_fold"/>
</dbReference>
<proteinExistence type="predicted"/>
<reference evidence="3 4" key="1">
    <citation type="submission" date="2024-09" db="EMBL/GenBank/DDBJ databases">
        <authorList>
            <person name="Sun Q."/>
            <person name="Mori K."/>
        </authorList>
    </citation>
    <scope>NUCLEOTIDE SEQUENCE [LARGE SCALE GENOMIC DNA]</scope>
    <source>
        <strain evidence="3 4">CCM 4839</strain>
    </source>
</reference>
<dbReference type="Pfam" id="PF13229">
    <property type="entry name" value="Beta_helix"/>
    <property type="match status" value="1"/>
</dbReference>
<dbReference type="InterPro" id="IPR011050">
    <property type="entry name" value="Pectin_lyase_fold/virulence"/>
</dbReference>
<evidence type="ECO:0000313" key="4">
    <source>
        <dbReference type="Proteomes" id="UP001589818"/>
    </source>
</evidence>
<organism evidence="3 4">
    <name type="scientific">Paenibacillus mendelii</name>
    <dbReference type="NCBI Taxonomy" id="206163"/>
    <lineage>
        <taxon>Bacteria</taxon>
        <taxon>Bacillati</taxon>
        <taxon>Bacillota</taxon>
        <taxon>Bacilli</taxon>
        <taxon>Bacillales</taxon>
        <taxon>Paenibacillaceae</taxon>
        <taxon>Paenibacillus</taxon>
    </lineage>
</organism>
<keyword evidence="1" id="KW-0472">Membrane</keyword>
<feature type="transmembrane region" description="Helical" evidence="1">
    <location>
        <begin position="21"/>
        <end position="39"/>
    </location>
</feature>
<keyword evidence="4" id="KW-1185">Reference proteome</keyword>
<dbReference type="SUPFAM" id="SSF51126">
    <property type="entry name" value="Pectin lyase-like"/>
    <property type="match status" value="1"/>
</dbReference>
<dbReference type="EMBL" id="JBHLVF010000047">
    <property type="protein sequence ID" value="MFC0395942.1"/>
    <property type="molecule type" value="Genomic_DNA"/>
</dbReference>
<keyword evidence="1" id="KW-0812">Transmembrane</keyword>
<evidence type="ECO:0000313" key="3">
    <source>
        <dbReference type="EMBL" id="MFC0395942.1"/>
    </source>
</evidence>
<dbReference type="NCBIfam" id="TIGR03804">
    <property type="entry name" value="para_beta_helix"/>
    <property type="match status" value="1"/>
</dbReference>
<gene>
    <name evidence="3" type="ORF">ACFFJ8_31800</name>
</gene>
<feature type="domain" description="Right handed beta helix" evidence="2">
    <location>
        <begin position="173"/>
        <end position="322"/>
    </location>
</feature>
<dbReference type="InterPro" id="IPR039448">
    <property type="entry name" value="Beta_helix"/>
</dbReference>
<accession>A0ABV6JJS7</accession>
<dbReference type="RefSeq" id="WP_204817446.1">
    <property type="nucleotide sequence ID" value="NZ_JANHOF010000002.1"/>
</dbReference>
<dbReference type="Proteomes" id="UP001589818">
    <property type="component" value="Unassembled WGS sequence"/>
</dbReference>
<name>A0ABV6JJS7_9BACL</name>
<keyword evidence="1" id="KW-1133">Transmembrane helix</keyword>
<dbReference type="SMART" id="SM00710">
    <property type="entry name" value="PbH1"/>
    <property type="match status" value="6"/>
</dbReference>
<evidence type="ECO:0000259" key="2">
    <source>
        <dbReference type="Pfam" id="PF13229"/>
    </source>
</evidence>
<protein>
    <submittedName>
        <fullName evidence="3">Nitrous oxide reductase family maturation protein NosD</fullName>
    </submittedName>
</protein>
<comment type="caution">
    <text evidence="3">The sequence shown here is derived from an EMBL/GenBank/DDBJ whole genome shotgun (WGS) entry which is preliminary data.</text>
</comment>
<dbReference type="InterPro" id="IPR022441">
    <property type="entry name" value="Para_beta_helix_rpt-2"/>
</dbReference>
<dbReference type="Gene3D" id="2.160.20.10">
    <property type="entry name" value="Single-stranded right-handed beta-helix, Pectin lyase-like"/>
    <property type="match status" value="1"/>
</dbReference>
<evidence type="ECO:0000256" key="1">
    <source>
        <dbReference type="SAM" id="Phobius"/>
    </source>
</evidence>
<sequence length="403" mass="43832">MHTKQGMRLVSRPIPKGSRRKIWVMLLSWAAVASIMVGVPQVGVLSKYFEANKLINVVEDSKAKGDGVTDDTAAIQRAIDKVVPGGTVVIPKGSYYISAASSSKAVTGYGASQFAFKITKPMTVIMEGAEFKTKTKNNHGVFWIYRTSDVLLQGGSIKGDVRPTDGILTSRVGILVQESKHVTIEDMHLANLSQGINLTHSEKSIVRNVTAESNRGSGIINFISKYSIIEGNTIRNSGDGHLSLYGGGRNNTVINNTIVENRSAVTHHQGITLEKERDSVIKNNTVKGFYYGIDIKNGTNSCLIEGNIAFNNQYNIAIRPGDGGGNMQETSEKIRLYRNTATNQKKMQSSVAGILITVGKGHIVQENTIDQDGLLLKGGVKLNRNIDLNGIKFIDNVFVPKKE</sequence>